<organism evidence="1 2">
    <name type="scientific">Pandoraea cepalis</name>
    <dbReference type="NCBI Taxonomy" id="2508294"/>
    <lineage>
        <taxon>Bacteria</taxon>
        <taxon>Pseudomonadati</taxon>
        <taxon>Pseudomonadota</taxon>
        <taxon>Betaproteobacteria</taxon>
        <taxon>Burkholderiales</taxon>
        <taxon>Burkholderiaceae</taxon>
        <taxon>Pandoraea</taxon>
    </lineage>
</organism>
<evidence type="ECO:0000313" key="2">
    <source>
        <dbReference type="Proteomes" id="UP000384354"/>
    </source>
</evidence>
<name>A0A5E4WZX1_9BURK</name>
<proteinExistence type="predicted"/>
<dbReference type="Proteomes" id="UP000384354">
    <property type="component" value="Unassembled WGS sequence"/>
</dbReference>
<dbReference type="OrthoDB" id="9803312at2"/>
<dbReference type="SUPFAM" id="SSF160519">
    <property type="entry name" value="BB2672-like"/>
    <property type="match status" value="1"/>
</dbReference>
<gene>
    <name evidence="1" type="ORF">PCE31106_03568</name>
</gene>
<dbReference type="Pfam" id="PF06684">
    <property type="entry name" value="AA_synth"/>
    <property type="match status" value="1"/>
</dbReference>
<protein>
    <submittedName>
        <fullName evidence="1">Peptide synthetase</fullName>
    </submittedName>
</protein>
<dbReference type="InterPro" id="IPR035936">
    <property type="entry name" value="BB2672"/>
</dbReference>
<reference evidence="1 2" key="1">
    <citation type="submission" date="2019-08" db="EMBL/GenBank/DDBJ databases">
        <authorList>
            <person name="Peeters C."/>
        </authorList>
    </citation>
    <scope>NUCLEOTIDE SEQUENCE [LARGE SCALE GENOMIC DNA]</scope>
    <source>
        <strain evidence="1 2">LMG 31106</strain>
    </source>
</reference>
<dbReference type="RefSeq" id="WP_150564205.1">
    <property type="nucleotide sequence ID" value="NZ_CABPSL010000015.1"/>
</dbReference>
<dbReference type="Gene3D" id="3.30.1330.110">
    <property type="entry name" value="BB2672"/>
    <property type="match status" value="1"/>
</dbReference>
<dbReference type="InterPro" id="IPR009569">
    <property type="entry name" value="AA_synth_put"/>
</dbReference>
<evidence type="ECO:0000313" key="1">
    <source>
        <dbReference type="EMBL" id="VVE29563.1"/>
    </source>
</evidence>
<accession>A0A5E4WZX1</accession>
<dbReference type="AlphaFoldDB" id="A0A5E4WZX1"/>
<dbReference type="EMBL" id="CABPSL010000015">
    <property type="protein sequence ID" value="VVE29563.1"/>
    <property type="molecule type" value="Genomic_DNA"/>
</dbReference>
<sequence length="198" mass="21528">MENFGTIKIRKWHLVREEVLHNEFGIAADGEPLQKLGIAAVVTNPYAGRYVENLDDVVRDSEWLGEQFVQKLDQYLAGAEIQSYGKACIVGIAGEYEHGNAFITTRFADPIRARLGGAKAWIPSTGKRSSAGASIDVPLAHMNALYVRSHYDTLSVSIADSPAPDEIVIVCAFATRGRLHARLGGLSANEVKGNDGLY</sequence>